<evidence type="ECO:0000313" key="3">
    <source>
        <dbReference type="Proteomes" id="UP001152130"/>
    </source>
</evidence>
<proteinExistence type="predicted"/>
<sequence>MAVSNFTFLTVDGTGRPSDPSSRAAIRSRCMKGVNVRQDSRRSKRKAKKTKERNDEVIRTNIQDISVTNRQQLAHASLSGSLPTEMRMSIDDIGFDSSVLPPSVLPMVMRCNTILDTIYPLEQTVNAQTRWTGNLLLVYHDKSILNALNMASSAVTDLTINTHLSSKTQQLLCNMLSTLNQGLHQAVKQQSPTTVLTILILLFTAEAMQDFDAMGMHLEGIGRLLIIRDRLPTGWDAKLLFKIQQFDLRLALATGRPLRLALEYPYSTIPTTGTSNILDKLDVSSLTVTETFQNLQALTQHVTESMHFGISLIWEDVQPQISTIQTQLLNLEESDLSDMEEALRLGILGFLTTLSLSPIRRLHLSRFCSQLETSYTVQYSNKAFGIWLVMMGLLSTVDVSNHVVRDMWDKTIDAGLTWVDARDTMVADKLPWVGFIHDEPAKKVFHRLQASRSPRESSQESLIDF</sequence>
<name>A0A9W8PXH8_9HYPO</name>
<evidence type="ECO:0000313" key="2">
    <source>
        <dbReference type="EMBL" id="KAJ4019722.1"/>
    </source>
</evidence>
<keyword evidence="3" id="KW-1185">Reference proteome</keyword>
<gene>
    <name evidence="2" type="ORF">NW766_003480</name>
</gene>
<reference evidence="2" key="1">
    <citation type="submission" date="2022-10" db="EMBL/GenBank/DDBJ databases">
        <title>Fusarium specimens isolated from Avocado Roots.</title>
        <authorList>
            <person name="Stajich J."/>
            <person name="Roper C."/>
            <person name="Heimlech-Rivalta G."/>
        </authorList>
    </citation>
    <scope>NUCLEOTIDE SEQUENCE</scope>
    <source>
        <strain evidence="2">CF00143</strain>
    </source>
</reference>
<dbReference type="AlphaFoldDB" id="A0A9W8PXH8"/>
<comment type="caution">
    <text evidence="2">The sequence shown here is derived from an EMBL/GenBank/DDBJ whole genome shotgun (WGS) entry which is preliminary data.</text>
</comment>
<dbReference type="EMBL" id="JAPDHF010000004">
    <property type="protein sequence ID" value="KAJ4019722.1"/>
    <property type="molecule type" value="Genomic_DNA"/>
</dbReference>
<organism evidence="2 3">
    <name type="scientific">Fusarium irregulare</name>
    <dbReference type="NCBI Taxonomy" id="2494466"/>
    <lineage>
        <taxon>Eukaryota</taxon>
        <taxon>Fungi</taxon>
        <taxon>Dikarya</taxon>
        <taxon>Ascomycota</taxon>
        <taxon>Pezizomycotina</taxon>
        <taxon>Sordariomycetes</taxon>
        <taxon>Hypocreomycetidae</taxon>
        <taxon>Hypocreales</taxon>
        <taxon>Nectriaceae</taxon>
        <taxon>Fusarium</taxon>
        <taxon>Fusarium incarnatum-equiseti species complex</taxon>
    </lineage>
</organism>
<feature type="compositionally biased region" description="Basic residues" evidence="1">
    <location>
        <begin position="42"/>
        <end position="51"/>
    </location>
</feature>
<protein>
    <submittedName>
        <fullName evidence="2">Uncharacterized protein</fullName>
    </submittedName>
</protein>
<dbReference type="OrthoDB" id="4158087at2759"/>
<dbReference type="Proteomes" id="UP001152130">
    <property type="component" value="Unassembled WGS sequence"/>
</dbReference>
<evidence type="ECO:0000256" key="1">
    <source>
        <dbReference type="SAM" id="MobiDB-lite"/>
    </source>
</evidence>
<feature type="region of interest" description="Disordered" evidence="1">
    <location>
        <begin position="32"/>
        <end position="54"/>
    </location>
</feature>
<accession>A0A9W8PXH8</accession>